<evidence type="ECO:0000256" key="10">
    <source>
        <dbReference type="SAM" id="Phobius"/>
    </source>
</evidence>
<proteinExistence type="inferred from homology"/>
<dbReference type="Gene3D" id="3.90.190.10">
    <property type="entry name" value="Protein tyrosine phosphatase superfamily"/>
    <property type="match status" value="2"/>
</dbReference>
<keyword evidence="10" id="KW-1133">Transmembrane helix</keyword>
<comment type="catalytic activity">
    <reaction evidence="8">
        <text>O-phospho-L-tyrosyl-[protein] + H2O = L-tyrosyl-[protein] + phosphate</text>
        <dbReference type="Rhea" id="RHEA:10684"/>
        <dbReference type="Rhea" id="RHEA-COMP:10136"/>
        <dbReference type="Rhea" id="RHEA-COMP:20101"/>
        <dbReference type="ChEBI" id="CHEBI:15377"/>
        <dbReference type="ChEBI" id="CHEBI:43474"/>
        <dbReference type="ChEBI" id="CHEBI:46858"/>
        <dbReference type="ChEBI" id="CHEBI:61978"/>
        <dbReference type="EC" id="3.1.3.48"/>
    </reaction>
</comment>
<keyword evidence="4" id="KW-0732">Signal</keyword>
<gene>
    <name evidence="14" type="ORF">NP493_311g02032</name>
</gene>
<dbReference type="InterPro" id="IPR000387">
    <property type="entry name" value="Tyr_Pase_dom"/>
</dbReference>
<accession>A0AAD9L5F3</accession>
<keyword evidence="10" id="KW-0812">Transmembrane</keyword>
<reference evidence="14" key="1">
    <citation type="journal article" date="2023" name="Mol. Biol. Evol.">
        <title>Third-Generation Sequencing Reveals the Adaptive Role of the Epigenome in Three Deep-Sea Polychaetes.</title>
        <authorList>
            <person name="Perez M."/>
            <person name="Aroh O."/>
            <person name="Sun Y."/>
            <person name="Lan Y."/>
            <person name="Juniper S.K."/>
            <person name="Young C.R."/>
            <person name="Angers B."/>
            <person name="Qian P.Y."/>
        </authorList>
    </citation>
    <scope>NUCLEOTIDE SEQUENCE</scope>
    <source>
        <strain evidence="14">R07B-5</strain>
    </source>
</reference>
<evidence type="ECO:0000259" key="11">
    <source>
        <dbReference type="PROSITE" id="PS50055"/>
    </source>
</evidence>
<feature type="domain" description="Fibronectin type-III" evidence="13">
    <location>
        <begin position="106"/>
        <end position="202"/>
    </location>
</feature>
<comment type="caution">
    <text evidence="14">The sequence shown here is derived from an EMBL/GenBank/DDBJ whole genome shotgun (WGS) entry which is preliminary data.</text>
</comment>
<evidence type="ECO:0000256" key="7">
    <source>
        <dbReference type="ARBA" id="ARBA00023136"/>
    </source>
</evidence>
<keyword evidence="6" id="KW-0904">Protein phosphatase</keyword>
<evidence type="ECO:0000313" key="15">
    <source>
        <dbReference type="Proteomes" id="UP001209878"/>
    </source>
</evidence>
<evidence type="ECO:0000256" key="6">
    <source>
        <dbReference type="ARBA" id="ARBA00022912"/>
    </source>
</evidence>
<feature type="domain" description="Tyrosine-protein phosphatase" evidence="11">
    <location>
        <begin position="348"/>
        <end position="603"/>
    </location>
</feature>
<feature type="domain" description="Tyrosine specific protein phosphatases" evidence="12">
    <location>
        <begin position="834"/>
        <end position="910"/>
    </location>
</feature>
<sequence length="930" mass="104795">MDLTWQAWTGYVAPALQVIYRIQYRRHSHYGNGTMWNSGPDAINPNVKKGYAEATLKGLQHNTFYMVCVLPLLWHQAKLYTGTCSPSAGPFRTKCAKPAAPYISKIVTGLDESEAPTTAMLSVKWEGPDEGQVNCDNILYYKLLYQRQGSGGWQKVMVSSNEVMHNISGLNFSTGYNIKVEVINNQNLVAQSAMLNVVTPARGEVVPLERSDSTIMVVCIITAFLIILGAIIAMLLYRRRRAKYDPVPPKESASPPDGAPVQLNSFVKVESKEGTPTGDSGVGVGGSSDISPSSAANSINDAVPSQLSEPEVDTIAVPSKPPRNIPPIQVDDLEEYIMTRRANDSEELRSEYKDIPEGFTATYAYGKKTENKHKNRFVNIIAYDHSRVILDKEAGDEDSDYINASYIDGYKEPQQYIAAQGCTKWTIQDMWRMLWQVDSHRIIMATNLVENGKRKCEKYWPDKLDEGKMYGNIQVKLVEVEETSDFIIRTFDITKNGETRNIKQFHFTSWPDHGVPTRAAPLIALRKKVRSFDNTHPGCIIVHCSAGVGRTGTFIALDYLLSQAAAEGQVDIYGLTRSMRKDRVNMIQTVEQYLFVYDALLEALFSAHTTIPCSEFASRFEELCKVDPESDTGKTALQLQFEKLESMSPEKKTCDYQSGILKENTQKNRCADILPADRHRPYLMTRVQGTNDYINAVFLDGHRSRNAYIITQMPMPHTVIDFWRMVYEHRCGSIVMLNAWNGDVKGYGQYWPEDETCECGPFVIDPVSVDSTNKDITVRELKLTYQPESTNFAPAKDKVQANGQVAAPSSGKVMTVNQFQLNCWPQETATPASKNILVALTELVEKSQLKTGNGPIVIHCHDGLRQSGLYATISCMWEKMKVEQEVDIFHTVKHLRYYRANIIQDLEQYKFCYEMVLAYLAEFDTYSNFR</sequence>
<dbReference type="InterPro" id="IPR000242">
    <property type="entry name" value="PTP_cat"/>
</dbReference>
<dbReference type="PROSITE" id="PS00383">
    <property type="entry name" value="TYR_PHOSPHATASE_1"/>
    <property type="match status" value="1"/>
</dbReference>
<dbReference type="InterPro" id="IPR029021">
    <property type="entry name" value="Prot-tyrosine_phosphatase-like"/>
</dbReference>
<dbReference type="SUPFAM" id="SSF49265">
    <property type="entry name" value="Fibronectin type III"/>
    <property type="match status" value="1"/>
</dbReference>
<dbReference type="InterPro" id="IPR013783">
    <property type="entry name" value="Ig-like_fold"/>
</dbReference>
<protein>
    <recommendedName>
        <fullName evidence="3">protein-tyrosine-phosphatase</fullName>
        <ecNumber evidence="3">3.1.3.48</ecNumber>
    </recommendedName>
</protein>
<name>A0AAD9L5F3_RIDPI</name>
<dbReference type="PROSITE" id="PS50056">
    <property type="entry name" value="TYR_PHOSPHATASE_2"/>
    <property type="match status" value="2"/>
</dbReference>
<dbReference type="PANTHER" id="PTHR19134">
    <property type="entry name" value="RECEPTOR-TYPE TYROSINE-PROTEIN PHOSPHATASE"/>
    <property type="match status" value="1"/>
</dbReference>
<dbReference type="Proteomes" id="UP001209878">
    <property type="component" value="Unassembled WGS sequence"/>
</dbReference>
<dbReference type="InterPro" id="IPR003595">
    <property type="entry name" value="Tyr_Pase_cat"/>
</dbReference>
<dbReference type="Pfam" id="PF00102">
    <property type="entry name" value="Y_phosphatase"/>
    <property type="match status" value="2"/>
</dbReference>
<evidence type="ECO:0000256" key="3">
    <source>
        <dbReference type="ARBA" id="ARBA00013064"/>
    </source>
</evidence>
<feature type="compositionally biased region" description="Low complexity" evidence="9">
    <location>
        <begin position="287"/>
        <end position="300"/>
    </location>
</feature>
<dbReference type="SUPFAM" id="SSF52799">
    <property type="entry name" value="(Phosphotyrosine protein) phosphatases II"/>
    <property type="match status" value="2"/>
</dbReference>
<evidence type="ECO:0000256" key="5">
    <source>
        <dbReference type="ARBA" id="ARBA00022801"/>
    </source>
</evidence>
<dbReference type="AlphaFoldDB" id="A0AAD9L5F3"/>
<feature type="domain" description="Tyrosine-protein phosphatase" evidence="11">
    <location>
        <begin position="637"/>
        <end position="919"/>
    </location>
</feature>
<dbReference type="PROSITE" id="PS50853">
    <property type="entry name" value="FN3"/>
    <property type="match status" value="1"/>
</dbReference>
<keyword evidence="7 10" id="KW-0472">Membrane</keyword>
<feature type="region of interest" description="Disordered" evidence="9">
    <location>
        <begin position="272"/>
        <end position="327"/>
    </location>
</feature>
<dbReference type="GO" id="GO:0004725">
    <property type="term" value="F:protein tyrosine phosphatase activity"/>
    <property type="evidence" value="ECO:0007669"/>
    <property type="project" value="UniProtKB-EC"/>
</dbReference>
<dbReference type="SMART" id="SM00194">
    <property type="entry name" value="PTPc"/>
    <property type="match status" value="2"/>
</dbReference>
<comment type="subcellular location">
    <subcellularLocation>
        <location evidence="1">Membrane</location>
        <topology evidence="1">Single-pass membrane protein</topology>
    </subcellularLocation>
</comment>
<dbReference type="PANTHER" id="PTHR19134:SF562">
    <property type="entry name" value="PROTEIN-TYROSINE-PHOSPHATASE"/>
    <property type="match status" value="1"/>
</dbReference>
<dbReference type="PROSITE" id="PS50055">
    <property type="entry name" value="TYR_PHOSPHATASE_PTP"/>
    <property type="match status" value="2"/>
</dbReference>
<dbReference type="InterPro" id="IPR036116">
    <property type="entry name" value="FN3_sf"/>
</dbReference>
<evidence type="ECO:0000259" key="13">
    <source>
        <dbReference type="PROSITE" id="PS50853"/>
    </source>
</evidence>
<keyword evidence="15" id="KW-1185">Reference proteome</keyword>
<evidence type="ECO:0000256" key="8">
    <source>
        <dbReference type="ARBA" id="ARBA00051722"/>
    </source>
</evidence>
<evidence type="ECO:0000256" key="1">
    <source>
        <dbReference type="ARBA" id="ARBA00004167"/>
    </source>
</evidence>
<evidence type="ECO:0000259" key="12">
    <source>
        <dbReference type="PROSITE" id="PS50056"/>
    </source>
</evidence>
<dbReference type="InterPro" id="IPR003961">
    <property type="entry name" value="FN3_dom"/>
</dbReference>
<dbReference type="InterPro" id="IPR016130">
    <property type="entry name" value="Tyr_Pase_AS"/>
</dbReference>
<keyword evidence="5" id="KW-0378">Hydrolase</keyword>
<feature type="domain" description="Tyrosine specific protein phosphatases" evidence="12">
    <location>
        <begin position="523"/>
        <end position="594"/>
    </location>
</feature>
<evidence type="ECO:0000256" key="4">
    <source>
        <dbReference type="ARBA" id="ARBA00022729"/>
    </source>
</evidence>
<dbReference type="GO" id="GO:0016020">
    <property type="term" value="C:membrane"/>
    <property type="evidence" value="ECO:0007669"/>
    <property type="project" value="UniProtKB-SubCell"/>
</dbReference>
<dbReference type="PRINTS" id="PR00700">
    <property type="entry name" value="PRTYPHPHTASE"/>
</dbReference>
<dbReference type="CDD" id="cd00063">
    <property type="entry name" value="FN3"/>
    <property type="match status" value="1"/>
</dbReference>
<dbReference type="SMART" id="SM00404">
    <property type="entry name" value="PTPc_motif"/>
    <property type="match status" value="2"/>
</dbReference>
<dbReference type="EC" id="3.1.3.48" evidence="3"/>
<comment type="similarity">
    <text evidence="2">Belongs to the protein-tyrosine phosphatase family.</text>
</comment>
<dbReference type="FunFam" id="3.90.190.10:FF:000062">
    <property type="entry name" value="Receptor-type tyrosine-protein phosphatase kappa"/>
    <property type="match status" value="1"/>
</dbReference>
<dbReference type="Gene3D" id="2.60.40.10">
    <property type="entry name" value="Immunoglobulins"/>
    <property type="match status" value="1"/>
</dbReference>
<dbReference type="EMBL" id="JAODUO010000314">
    <property type="protein sequence ID" value="KAK2183359.1"/>
    <property type="molecule type" value="Genomic_DNA"/>
</dbReference>
<evidence type="ECO:0000256" key="9">
    <source>
        <dbReference type="SAM" id="MobiDB-lite"/>
    </source>
</evidence>
<dbReference type="InterPro" id="IPR050348">
    <property type="entry name" value="Protein-Tyr_Phosphatase"/>
</dbReference>
<evidence type="ECO:0000313" key="14">
    <source>
        <dbReference type="EMBL" id="KAK2183359.1"/>
    </source>
</evidence>
<feature type="transmembrane region" description="Helical" evidence="10">
    <location>
        <begin position="215"/>
        <end position="237"/>
    </location>
</feature>
<evidence type="ECO:0000256" key="2">
    <source>
        <dbReference type="ARBA" id="ARBA00009580"/>
    </source>
</evidence>
<organism evidence="14 15">
    <name type="scientific">Ridgeia piscesae</name>
    <name type="common">Tubeworm</name>
    <dbReference type="NCBI Taxonomy" id="27915"/>
    <lineage>
        <taxon>Eukaryota</taxon>
        <taxon>Metazoa</taxon>
        <taxon>Spiralia</taxon>
        <taxon>Lophotrochozoa</taxon>
        <taxon>Annelida</taxon>
        <taxon>Polychaeta</taxon>
        <taxon>Sedentaria</taxon>
        <taxon>Canalipalpata</taxon>
        <taxon>Sabellida</taxon>
        <taxon>Siboglinidae</taxon>
        <taxon>Ridgeia</taxon>
    </lineage>
</organism>